<dbReference type="GO" id="GO:0008983">
    <property type="term" value="F:protein-glutamate O-methyltransferase activity"/>
    <property type="evidence" value="ECO:0007669"/>
    <property type="project" value="UniProtKB-EC"/>
</dbReference>
<gene>
    <name evidence="7" type="ORF">FRC96_11145</name>
</gene>
<evidence type="ECO:0000256" key="1">
    <source>
        <dbReference type="ARBA" id="ARBA00001541"/>
    </source>
</evidence>
<dbReference type="EC" id="2.1.1.80" evidence="2"/>
<evidence type="ECO:0000313" key="8">
    <source>
        <dbReference type="Proteomes" id="UP000321046"/>
    </source>
</evidence>
<dbReference type="RefSeq" id="WP_146974573.1">
    <property type="nucleotide sequence ID" value="NZ_VOSL01000049.1"/>
</dbReference>
<proteinExistence type="predicted"/>
<protein>
    <recommendedName>
        <fullName evidence="2">protein-glutamate O-methyltransferase</fullName>
        <ecNumber evidence="2">2.1.1.80</ecNumber>
    </recommendedName>
</protein>
<dbReference type="Proteomes" id="UP000321046">
    <property type="component" value="Unassembled WGS sequence"/>
</dbReference>
<dbReference type="Gene3D" id="3.40.50.150">
    <property type="entry name" value="Vaccinia Virus protein VP39"/>
    <property type="match status" value="1"/>
</dbReference>
<organism evidence="7 8">
    <name type="scientific">Lujinxingia vulgaris</name>
    <dbReference type="NCBI Taxonomy" id="2600176"/>
    <lineage>
        <taxon>Bacteria</taxon>
        <taxon>Deltaproteobacteria</taxon>
        <taxon>Bradymonadales</taxon>
        <taxon>Lujinxingiaceae</taxon>
        <taxon>Lujinxingia</taxon>
    </lineage>
</organism>
<dbReference type="InterPro" id="IPR000780">
    <property type="entry name" value="CheR_MeTrfase"/>
</dbReference>
<accession>A0A5C6X8Q0</accession>
<evidence type="ECO:0000259" key="6">
    <source>
        <dbReference type="PROSITE" id="PS50123"/>
    </source>
</evidence>
<evidence type="ECO:0000256" key="4">
    <source>
        <dbReference type="ARBA" id="ARBA00022679"/>
    </source>
</evidence>
<feature type="domain" description="CheR-type methyltransferase" evidence="6">
    <location>
        <begin position="1"/>
        <end position="269"/>
    </location>
</feature>
<dbReference type="InterPro" id="IPR022641">
    <property type="entry name" value="CheR_N"/>
</dbReference>
<dbReference type="SUPFAM" id="SSF53335">
    <property type="entry name" value="S-adenosyl-L-methionine-dependent methyltransferases"/>
    <property type="match status" value="1"/>
</dbReference>
<dbReference type="OrthoDB" id="9786165at2"/>
<dbReference type="GO" id="GO:0032259">
    <property type="term" value="P:methylation"/>
    <property type="evidence" value="ECO:0007669"/>
    <property type="project" value="UniProtKB-KW"/>
</dbReference>
<evidence type="ECO:0000256" key="2">
    <source>
        <dbReference type="ARBA" id="ARBA00012534"/>
    </source>
</evidence>
<dbReference type="EMBL" id="VOSL01000049">
    <property type="protein sequence ID" value="TXD35531.1"/>
    <property type="molecule type" value="Genomic_DNA"/>
</dbReference>
<keyword evidence="4 7" id="KW-0808">Transferase</keyword>
<keyword evidence="5" id="KW-0949">S-adenosyl-L-methionine</keyword>
<dbReference type="PRINTS" id="PR00996">
    <property type="entry name" value="CHERMTFRASE"/>
</dbReference>
<dbReference type="Pfam" id="PF01739">
    <property type="entry name" value="CheR"/>
    <property type="match status" value="1"/>
</dbReference>
<dbReference type="SMART" id="SM00138">
    <property type="entry name" value="MeTrc"/>
    <property type="match status" value="1"/>
</dbReference>
<dbReference type="PANTHER" id="PTHR24422">
    <property type="entry name" value="CHEMOTAXIS PROTEIN METHYLTRANSFERASE"/>
    <property type="match status" value="1"/>
</dbReference>
<sequence length="269" mass="30200">MHTLRIGHDIVGQIIARIANLSGVYLAPYRTEHLRETVERRLQALDLPSFAAYLSYLEEAPHEPCAMLDEAFIGVTGFFRDAEAFETLSHQLARRFSTHAAPLRAYVAACSTGQEALSIFILLERLCEALGLPEPEPLIATDINPHAIDSAREGVYSTEQIRDLSASIRRQFFAPSPHGFLLLKRYRERIRYEVSDVLRGPPPGHFDLICCRNLLIYLKPAAQVQLLERLHHALRPDGLLFLGAYESASSLPALFALVDAEHSIYARRS</sequence>
<dbReference type="InterPro" id="IPR050903">
    <property type="entry name" value="Bact_Chemotaxis_MeTrfase"/>
</dbReference>
<reference evidence="7 8" key="1">
    <citation type="submission" date="2019-08" db="EMBL/GenBank/DDBJ databases">
        <title>Bradymonadales sp. TMQ2.</title>
        <authorList>
            <person name="Liang Q."/>
        </authorList>
    </citation>
    <scope>NUCLEOTIDE SEQUENCE [LARGE SCALE GENOMIC DNA]</scope>
    <source>
        <strain evidence="7 8">TMQ2</strain>
    </source>
</reference>
<dbReference type="CDD" id="cd02440">
    <property type="entry name" value="AdoMet_MTases"/>
    <property type="match status" value="1"/>
</dbReference>
<dbReference type="Gene3D" id="1.10.155.10">
    <property type="entry name" value="Chemotaxis receptor methyltransferase CheR, N-terminal domain"/>
    <property type="match status" value="1"/>
</dbReference>
<dbReference type="Pfam" id="PF03705">
    <property type="entry name" value="CheR_N"/>
    <property type="match status" value="1"/>
</dbReference>
<name>A0A5C6X8Q0_9DELT</name>
<comment type="catalytic activity">
    <reaction evidence="1">
        <text>L-glutamyl-[protein] + S-adenosyl-L-methionine = [protein]-L-glutamate 5-O-methyl ester + S-adenosyl-L-homocysteine</text>
        <dbReference type="Rhea" id="RHEA:24452"/>
        <dbReference type="Rhea" id="RHEA-COMP:10208"/>
        <dbReference type="Rhea" id="RHEA-COMP:10311"/>
        <dbReference type="ChEBI" id="CHEBI:29973"/>
        <dbReference type="ChEBI" id="CHEBI:57856"/>
        <dbReference type="ChEBI" id="CHEBI:59789"/>
        <dbReference type="ChEBI" id="CHEBI:82795"/>
        <dbReference type="EC" id="2.1.1.80"/>
    </reaction>
</comment>
<evidence type="ECO:0000256" key="5">
    <source>
        <dbReference type="ARBA" id="ARBA00022691"/>
    </source>
</evidence>
<dbReference type="AlphaFoldDB" id="A0A5C6X8Q0"/>
<dbReference type="InterPro" id="IPR029063">
    <property type="entry name" value="SAM-dependent_MTases_sf"/>
</dbReference>
<dbReference type="PROSITE" id="PS50123">
    <property type="entry name" value="CHER"/>
    <property type="match status" value="1"/>
</dbReference>
<evidence type="ECO:0000256" key="3">
    <source>
        <dbReference type="ARBA" id="ARBA00022603"/>
    </source>
</evidence>
<dbReference type="InterPro" id="IPR036804">
    <property type="entry name" value="CheR_N_sf"/>
</dbReference>
<comment type="caution">
    <text evidence="7">The sequence shown here is derived from an EMBL/GenBank/DDBJ whole genome shotgun (WGS) entry which is preliminary data.</text>
</comment>
<dbReference type="SUPFAM" id="SSF47757">
    <property type="entry name" value="Chemotaxis receptor methyltransferase CheR, N-terminal domain"/>
    <property type="match status" value="1"/>
</dbReference>
<keyword evidence="3 7" id="KW-0489">Methyltransferase</keyword>
<evidence type="ECO:0000313" key="7">
    <source>
        <dbReference type="EMBL" id="TXD35531.1"/>
    </source>
</evidence>
<dbReference type="PANTHER" id="PTHR24422:SF27">
    <property type="entry name" value="PROTEIN-GLUTAMATE O-METHYLTRANSFERASE"/>
    <property type="match status" value="1"/>
</dbReference>
<dbReference type="InterPro" id="IPR022642">
    <property type="entry name" value="CheR_C"/>
</dbReference>